<sequence>MHAQATAYLDMYTHRCIHGFALTRPGHPFRANNEVFRDRQGCRPSRVHRLIFLLAFLPLIIFAKTLLVRPKGHSPAFQHRKTNLHTATSTYIYTYTMHVCLVIHGPSPTTFAVKRAPGARG</sequence>
<comment type="caution">
    <text evidence="2">The sequence shown here is derived from an EMBL/GenBank/DDBJ whole genome shotgun (WGS) entry which is preliminary data.</text>
</comment>
<evidence type="ECO:0000313" key="3">
    <source>
        <dbReference type="Proteomes" id="UP001152607"/>
    </source>
</evidence>
<name>A0A9W4U9H2_9PLEO</name>
<accession>A0A9W4U9H2</accession>
<dbReference type="EMBL" id="CAOQHR010000003">
    <property type="protein sequence ID" value="CAI6332127.1"/>
    <property type="molecule type" value="Genomic_DNA"/>
</dbReference>
<evidence type="ECO:0000313" key="2">
    <source>
        <dbReference type="EMBL" id="CAI6332127.1"/>
    </source>
</evidence>
<organism evidence="2 3">
    <name type="scientific">Periconia digitata</name>
    <dbReference type="NCBI Taxonomy" id="1303443"/>
    <lineage>
        <taxon>Eukaryota</taxon>
        <taxon>Fungi</taxon>
        <taxon>Dikarya</taxon>
        <taxon>Ascomycota</taxon>
        <taxon>Pezizomycotina</taxon>
        <taxon>Dothideomycetes</taxon>
        <taxon>Pleosporomycetidae</taxon>
        <taxon>Pleosporales</taxon>
        <taxon>Massarineae</taxon>
        <taxon>Periconiaceae</taxon>
        <taxon>Periconia</taxon>
    </lineage>
</organism>
<dbReference type="Proteomes" id="UP001152607">
    <property type="component" value="Unassembled WGS sequence"/>
</dbReference>
<evidence type="ECO:0000256" key="1">
    <source>
        <dbReference type="SAM" id="Phobius"/>
    </source>
</evidence>
<keyword evidence="1" id="KW-0472">Membrane</keyword>
<keyword evidence="1" id="KW-0812">Transmembrane</keyword>
<feature type="transmembrane region" description="Helical" evidence="1">
    <location>
        <begin position="47"/>
        <end position="67"/>
    </location>
</feature>
<keyword evidence="1" id="KW-1133">Transmembrane helix</keyword>
<dbReference type="AlphaFoldDB" id="A0A9W4U9H2"/>
<protein>
    <submittedName>
        <fullName evidence="2">Uncharacterized protein</fullName>
    </submittedName>
</protein>
<proteinExistence type="predicted"/>
<keyword evidence="3" id="KW-1185">Reference proteome</keyword>
<gene>
    <name evidence="2" type="ORF">PDIGIT_LOCUS5157</name>
</gene>
<reference evidence="2" key="1">
    <citation type="submission" date="2023-01" db="EMBL/GenBank/DDBJ databases">
        <authorList>
            <person name="Van Ghelder C."/>
            <person name="Rancurel C."/>
        </authorList>
    </citation>
    <scope>NUCLEOTIDE SEQUENCE</scope>
    <source>
        <strain evidence="2">CNCM I-4278</strain>
    </source>
</reference>